<dbReference type="EMBL" id="VJMH01005211">
    <property type="protein sequence ID" value="KAF0698907.1"/>
    <property type="molecule type" value="Genomic_DNA"/>
</dbReference>
<name>A0A485KQF8_9STRA</name>
<keyword evidence="5" id="KW-1185">Reference proteome</keyword>
<reference evidence="3" key="2">
    <citation type="submission" date="2019-06" db="EMBL/GenBank/DDBJ databases">
        <title>Genomics analysis of Aphanomyces spp. identifies a new class of oomycete effector associated with host adaptation.</title>
        <authorList>
            <person name="Gaulin E."/>
        </authorList>
    </citation>
    <scope>NUCLEOTIDE SEQUENCE</scope>
    <source>
        <strain evidence="3">CBS 578.67</strain>
    </source>
</reference>
<evidence type="ECO:0000256" key="2">
    <source>
        <dbReference type="SAM" id="SignalP"/>
    </source>
</evidence>
<keyword evidence="1" id="KW-1133">Transmembrane helix</keyword>
<sequence length="171" mass="17713">MGWSCVAILLVASIVLGTTSIVLVVVDKPVPPHSPSPPFDAQACVRCSTNTSACATVFRNDANNGSGATFCGWTSLAATAPCCCPAQLPPASQCALSTSSQCLCIAAPSGGTETGTRALLLVVGCLLVVFALLVSGVSWLMQTATKMEKRLNVDAPWVTDEATTAPRSWYF</sequence>
<feature type="signal peptide" evidence="2">
    <location>
        <begin position="1"/>
        <end position="20"/>
    </location>
</feature>
<dbReference type="Proteomes" id="UP000332933">
    <property type="component" value="Unassembled WGS sequence"/>
</dbReference>
<protein>
    <submittedName>
        <fullName evidence="4">Aste57867_10471 protein</fullName>
    </submittedName>
</protein>
<organism evidence="4 5">
    <name type="scientific">Aphanomyces stellatus</name>
    <dbReference type="NCBI Taxonomy" id="120398"/>
    <lineage>
        <taxon>Eukaryota</taxon>
        <taxon>Sar</taxon>
        <taxon>Stramenopiles</taxon>
        <taxon>Oomycota</taxon>
        <taxon>Saprolegniomycetes</taxon>
        <taxon>Saprolegniales</taxon>
        <taxon>Verrucalvaceae</taxon>
        <taxon>Aphanomyces</taxon>
    </lineage>
</organism>
<reference evidence="4 5" key="1">
    <citation type="submission" date="2019-03" db="EMBL/GenBank/DDBJ databases">
        <authorList>
            <person name="Gaulin E."/>
            <person name="Dumas B."/>
        </authorList>
    </citation>
    <scope>NUCLEOTIDE SEQUENCE [LARGE SCALE GENOMIC DNA]</scope>
    <source>
        <strain evidence="4">CBS 568.67</strain>
    </source>
</reference>
<keyword evidence="2" id="KW-0732">Signal</keyword>
<dbReference type="EMBL" id="CAADRA010005232">
    <property type="protein sequence ID" value="VFT87345.1"/>
    <property type="molecule type" value="Genomic_DNA"/>
</dbReference>
<evidence type="ECO:0000256" key="1">
    <source>
        <dbReference type="SAM" id="Phobius"/>
    </source>
</evidence>
<gene>
    <name evidence="4" type="primary">Aste57867_10471</name>
    <name evidence="3" type="ORF">As57867_010431</name>
    <name evidence="4" type="ORF">ASTE57867_10471</name>
</gene>
<evidence type="ECO:0000313" key="4">
    <source>
        <dbReference type="EMBL" id="VFT87345.1"/>
    </source>
</evidence>
<proteinExistence type="predicted"/>
<evidence type="ECO:0000313" key="3">
    <source>
        <dbReference type="EMBL" id="KAF0698907.1"/>
    </source>
</evidence>
<evidence type="ECO:0000313" key="5">
    <source>
        <dbReference type="Proteomes" id="UP000332933"/>
    </source>
</evidence>
<keyword evidence="1" id="KW-0812">Transmembrane</keyword>
<feature type="transmembrane region" description="Helical" evidence="1">
    <location>
        <begin position="118"/>
        <end position="141"/>
    </location>
</feature>
<accession>A0A485KQF8</accession>
<feature type="chain" id="PRO_5036355447" evidence="2">
    <location>
        <begin position="21"/>
        <end position="171"/>
    </location>
</feature>
<keyword evidence="1" id="KW-0472">Membrane</keyword>
<dbReference type="AlphaFoldDB" id="A0A485KQF8"/>